<dbReference type="STRING" id="2004952.A0A2C5YUP5"/>
<dbReference type="Gene3D" id="3.40.50.1000">
    <property type="entry name" value="HAD superfamily/HAD-like"/>
    <property type="match status" value="1"/>
</dbReference>
<accession>A0A2C5YUP5</accession>
<evidence type="ECO:0008006" key="3">
    <source>
        <dbReference type="Google" id="ProtNLM"/>
    </source>
</evidence>
<proteinExistence type="predicted"/>
<protein>
    <recommendedName>
        <fullName evidence="3">Phosphoserine phosphatase</fullName>
    </recommendedName>
</protein>
<name>A0A2C5YUP5_9HYPO</name>
<dbReference type="SUPFAM" id="SSF56784">
    <property type="entry name" value="HAD-like"/>
    <property type="match status" value="1"/>
</dbReference>
<dbReference type="Proteomes" id="UP000226431">
    <property type="component" value="Unassembled WGS sequence"/>
</dbReference>
<dbReference type="OrthoDB" id="10014216at2759"/>
<comment type="caution">
    <text evidence="1">The sequence shown here is derived from an EMBL/GenBank/DDBJ whole genome shotgun (WGS) entry which is preliminary data.</text>
</comment>
<evidence type="ECO:0000313" key="1">
    <source>
        <dbReference type="EMBL" id="PHH71250.1"/>
    </source>
</evidence>
<gene>
    <name evidence="1" type="ORF">CDD80_5415</name>
</gene>
<organism evidence="1 2">
    <name type="scientific">Ophiocordyceps camponoti-rufipedis</name>
    <dbReference type="NCBI Taxonomy" id="2004952"/>
    <lineage>
        <taxon>Eukaryota</taxon>
        <taxon>Fungi</taxon>
        <taxon>Dikarya</taxon>
        <taxon>Ascomycota</taxon>
        <taxon>Pezizomycotina</taxon>
        <taxon>Sordariomycetes</taxon>
        <taxon>Hypocreomycetidae</taxon>
        <taxon>Hypocreales</taxon>
        <taxon>Ophiocordycipitaceae</taxon>
        <taxon>Ophiocordyceps</taxon>
    </lineage>
</organism>
<dbReference type="InterPro" id="IPR036412">
    <property type="entry name" value="HAD-like_sf"/>
</dbReference>
<keyword evidence="2" id="KW-1185">Reference proteome</keyword>
<dbReference type="InterPro" id="IPR023214">
    <property type="entry name" value="HAD_sf"/>
</dbReference>
<evidence type="ECO:0000313" key="2">
    <source>
        <dbReference type="Proteomes" id="UP000226431"/>
    </source>
</evidence>
<dbReference type="EMBL" id="NJES01000534">
    <property type="protein sequence ID" value="PHH71250.1"/>
    <property type="molecule type" value="Genomic_DNA"/>
</dbReference>
<dbReference type="AlphaFoldDB" id="A0A2C5YUP5"/>
<reference evidence="1 2" key="1">
    <citation type="submission" date="2017-06" db="EMBL/GenBank/DDBJ databases">
        <title>Ant-infecting Ophiocordyceps genomes reveal a high diversity of potential behavioral manipulation genes and a possible major role for enterotoxins.</title>
        <authorList>
            <person name="De Bekker C."/>
            <person name="Evans H.C."/>
            <person name="Brachmann A."/>
            <person name="Hughes D.P."/>
        </authorList>
    </citation>
    <scope>NUCLEOTIDE SEQUENCE [LARGE SCALE GENOMIC DNA]</scope>
    <source>
        <strain evidence="1 2">Map16</strain>
    </source>
</reference>
<sequence>MEPVIRARLDNLLGEDTWDIRIVSNDIRPRYPDRPVLVYAGDGVSDISAARETGLLFAKADKELLAYCEREEVPFVTFRNWMSITQTCEDIVAGTITVQDAARGRL</sequence>